<dbReference type="Proteomes" id="UP000078550">
    <property type="component" value="Unassembled WGS sequence"/>
</dbReference>
<name>A0A1A8ZAS8_PLAOA</name>
<dbReference type="AlphaFoldDB" id="A0A1A8ZAS8"/>
<protein>
    <submittedName>
        <fullName evidence="1">Uncharacterized protein</fullName>
    </submittedName>
</protein>
<evidence type="ECO:0000313" key="2">
    <source>
        <dbReference type="Proteomes" id="UP000078550"/>
    </source>
</evidence>
<sequence length="98" mass="11499">MMHKAPFIMLKAESRYTDFSFSITRMGSVSDVRSRIGVSAPTVFDQFRDFFFFFFFFSRSLLTTSQCSSLFLPFDQRHGAQLISTTWEEKKKKMLPDL</sequence>
<proteinExistence type="predicted"/>
<evidence type="ECO:0000313" key="1">
    <source>
        <dbReference type="EMBL" id="SBT40976.1"/>
    </source>
</evidence>
<dbReference type="EMBL" id="FLRE01000155">
    <property type="protein sequence ID" value="SBT40976.1"/>
    <property type="molecule type" value="Genomic_DNA"/>
</dbReference>
<reference evidence="2" key="1">
    <citation type="submission" date="2016-05" db="EMBL/GenBank/DDBJ databases">
        <authorList>
            <person name="Naeem Raeece"/>
        </authorList>
    </citation>
    <scope>NUCLEOTIDE SEQUENCE [LARGE SCALE GENOMIC DNA]</scope>
</reference>
<accession>A0A1A8ZAS8</accession>
<organism evidence="1 2">
    <name type="scientific">Plasmodium ovale wallikeri</name>
    <dbReference type="NCBI Taxonomy" id="864142"/>
    <lineage>
        <taxon>Eukaryota</taxon>
        <taxon>Sar</taxon>
        <taxon>Alveolata</taxon>
        <taxon>Apicomplexa</taxon>
        <taxon>Aconoidasida</taxon>
        <taxon>Haemosporida</taxon>
        <taxon>Plasmodiidae</taxon>
        <taxon>Plasmodium</taxon>
        <taxon>Plasmodium (Plasmodium)</taxon>
    </lineage>
</organism>
<gene>
    <name evidence="1" type="ORF">POVWA2_040910</name>
</gene>